<sequence>MAFLNISYIIWLWISVLVIFIILAISFHQNKFRLINGALVNLLLAITAVAGILTVEASKIQWLYQLVYWILVIISVPILVLYSSLGLLLLWNASIVWRRESHSLTNELTLLLGLGVLLLPMLRLISKKLFPDLGLNLYTHLLLPIIFYVLFWLLAFITSFLITRLYKPKYNQEYIIVLGAGLLNGTEISPLLASRLDIALEFANKQIQKNGYSPIIICSGGQGSDESLPEGQAMRAYLLEHSSLPQQVYSETRSKNTYENFKFSKAILEKLHLNLQQGIFATSDYHTFRAASYARSVGLFINGIGAQTSKFFIPNAFLREYVALLANHKKFHVICLSFILLVSIFDLFALLTQ</sequence>
<dbReference type="InterPro" id="IPR014729">
    <property type="entry name" value="Rossmann-like_a/b/a_fold"/>
</dbReference>
<dbReference type="Proteomes" id="UP000831947">
    <property type="component" value="Chromosome"/>
</dbReference>
<evidence type="ECO:0000313" key="4">
    <source>
        <dbReference type="Proteomes" id="UP000831947"/>
    </source>
</evidence>
<reference evidence="3 4" key="1">
    <citation type="journal article" date="2022" name="Int. J. Syst. Evol. Microbiol.">
        <title>Apilactobacillus apisilvae sp. nov., Nicolia spurrieriana gen. nov. sp. nov., Bombilactobacillus folatiphilus sp. nov. and Bombilactobacillus thymidiniphilus sp. nov., four new lactic acid bacterial isolates from stingless bees Tetragonula carbonaria and Austroplebeia australis.</title>
        <authorList>
            <person name="Oliphant S.A."/>
            <person name="Watson-Haigh N.S."/>
            <person name="Sumby K.M."/>
            <person name="Gardner J."/>
            <person name="Groom S."/>
            <person name="Jiranek V."/>
        </authorList>
    </citation>
    <scope>NUCLEOTIDE SEQUENCE [LARGE SCALE GENOMIC DNA]</scope>
    <source>
        <strain evidence="3 4">SG4_A1</strain>
    </source>
</reference>
<accession>A0ABY4PD63</accession>
<keyword evidence="1" id="KW-0812">Transmembrane</keyword>
<protein>
    <submittedName>
        <fullName evidence="3">YdcF family protein</fullName>
    </submittedName>
</protein>
<dbReference type="PANTHER" id="PTHR30336">
    <property type="entry name" value="INNER MEMBRANE PROTEIN, PROBABLE PERMEASE"/>
    <property type="match status" value="1"/>
</dbReference>
<feature type="transmembrane region" description="Helical" evidence="1">
    <location>
        <begin position="6"/>
        <end position="27"/>
    </location>
</feature>
<dbReference type="InterPro" id="IPR051599">
    <property type="entry name" value="Cell_Envelope_Assoc"/>
</dbReference>
<keyword evidence="4" id="KW-1185">Reference proteome</keyword>
<dbReference type="Gene3D" id="3.40.50.620">
    <property type="entry name" value="HUPs"/>
    <property type="match status" value="1"/>
</dbReference>
<keyword evidence="1" id="KW-1133">Transmembrane helix</keyword>
<dbReference type="Pfam" id="PF02698">
    <property type="entry name" value="DUF218"/>
    <property type="match status" value="1"/>
</dbReference>
<feature type="transmembrane region" description="Helical" evidence="1">
    <location>
        <begin position="66"/>
        <end position="92"/>
    </location>
</feature>
<feature type="transmembrane region" description="Helical" evidence="1">
    <location>
        <begin position="34"/>
        <end position="54"/>
    </location>
</feature>
<evidence type="ECO:0000256" key="1">
    <source>
        <dbReference type="SAM" id="Phobius"/>
    </source>
</evidence>
<gene>
    <name evidence="3" type="ORF">MOO47_06590</name>
</gene>
<keyword evidence="1" id="KW-0472">Membrane</keyword>
<dbReference type="PANTHER" id="PTHR30336:SF18">
    <property type="entry name" value="MEMBRANE PROTEIN"/>
    <property type="match status" value="1"/>
</dbReference>
<feature type="domain" description="DUF218" evidence="2">
    <location>
        <begin position="173"/>
        <end position="322"/>
    </location>
</feature>
<feature type="transmembrane region" description="Helical" evidence="1">
    <location>
        <begin position="145"/>
        <end position="166"/>
    </location>
</feature>
<organism evidence="3 4">
    <name type="scientific">Bombilactobacillus thymidiniphilus</name>
    <dbReference type="NCBI Taxonomy" id="2923363"/>
    <lineage>
        <taxon>Bacteria</taxon>
        <taxon>Bacillati</taxon>
        <taxon>Bacillota</taxon>
        <taxon>Bacilli</taxon>
        <taxon>Lactobacillales</taxon>
        <taxon>Lactobacillaceae</taxon>
        <taxon>Bombilactobacillus</taxon>
    </lineage>
</organism>
<proteinExistence type="predicted"/>
<feature type="transmembrane region" description="Helical" evidence="1">
    <location>
        <begin position="104"/>
        <end position="125"/>
    </location>
</feature>
<dbReference type="EMBL" id="CP093365">
    <property type="protein sequence ID" value="UQS83436.1"/>
    <property type="molecule type" value="Genomic_DNA"/>
</dbReference>
<feature type="transmembrane region" description="Helical" evidence="1">
    <location>
        <begin position="331"/>
        <end position="351"/>
    </location>
</feature>
<dbReference type="CDD" id="cd06259">
    <property type="entry name" value="YdcF-like"/>
    <property type="match status" value="1"/>
</dbReference>
<dbReference type="InterPro" id="IPR003848">
    <property type="entry name" value="DUF218"/>
</dbReference>
<evidence type="ECO:0000313" key="3">
    <source>
        <dbReference type="EMBL" id="UQS83436.1"/>
    </source>
</evidence>
<evidence type="ECO:0000259" key="2">
    <source>
        <dbReference type="Pfam" id="PF02698"/>
    </source>
</evidence>
<name>A0ABY4PD63_9LACO</name>